<feature type="domain" description="STAS" evidence="2">
    <location>
        <begin position="49"/>
        <end position="140"/>
    </location>
</feature>
<dbReference type="SUPFAM" id="SSF52091">
    <property type="entry name" value="SpoIIaa-like"/>
    <property type="match status" value="1"/>
</dbReference>
<dbReference type="RefSeq" id="WP_231334767.1">
    <property type="nucleotide sequence ID" value="NZ_CP059572.1"/>
</dbReference>
<feature type="region of interest" description="Disordered" evidence="1">
    <location>
        <begin position="1"/>
        <end position="20"/>
    </location>
</feature>
<organism evidence="3 4">
    <name type="scientific">Actinomadura graeca</name>
    <dbReference type="NCBI Taxonomy" id="2750812"/>
    <lineage>
        <taxon>Bacteria</taxon>
        <taxon>Bacillati</taxon>
        <taxon>Actinomycetota</taxon>
        <taxon>Actinomycetes</taxon>
        <taxon>Streptosporangiales</taxon>
        <taxon>Thermomonosporaceae</taxon>
        <taxon>Actinomadura</taxon>
    </lineage>
</organism>
<dbReference type="Gene3D" id="3.30.750.24">
    <property type="entry name" value="STAS domain"/>
    <property type="match status" value="1"/>
</dbReference>
<dbReference type="InterPro" id="IPR058548">
    <property type="entry name" value="MlaB-like_STAS"/>
</dbReference>
<sequence length="157" mass="17044">MRTWPGRSAARAPRPEGEERMTVWRITGGEGGPVPRPAPRYDRLELDTALLRIASASGSSWLRLTGDVDVSNAPALSRALRAAEARAPGDVHLDLAGVDFIDVAGLRAITKAARDLDERECMLVLHSVSPHLDKLVRLIGWDATPGLLTHCRARQSP</sequence>
<dbReference type="Pfam" id="PF13466">
    <property type="entry name" value="STAS_2"/>
    <property type="match status" value="1"/>
</dbReference>
<dbReference type="InterPro" id="IPR002645">
    <property type="entry name" value="STAS_dom"/>
</dbReference>
<evidence type="ECO:0000259" key="2">
    <source>
        <dbReference type="PROSITE" id="PS50801"/>
    </source>
</evidence>
<accession>A0ABX8QTT3</accession>
<dbReference type="EMBL" id="CP059572">
    <property type="protein sequence ID" value="QXJ21604.1"/>
    <property type="molecule type" value="Genomic_DNA"/>
</dbReference>
<dbReference type="InterPro" id="IPR036513">
    <property type="entry name" value="STAS_dom_sf"/>
</dbReference>
<evidence type="ECO:0000313" key="3">
    <source>
        <dbReference type="EMBL" id="QXJ21604.1"/>
    </source>
</evidence>
<evidence type="ECO:0000256" key="1">
    <source>
        <dbReference type="SAM" id="MobiDB-lite"/>
    </source>
</evidence>
<protein>
    <submittedName>
        <fullName evidence="3">STAS domain-containing protein</fullName>
    </submittedName>
</protein>
<dbReference type="CDD" id="cd07043">
    <property type="entry name" value="STAS_anti-anti-sigma_factors"/>
    <property type="match status" value="1"/>
</dbReference>
<dbReference type="Proteomes" id="UP001049518">
    <property type="component" value="Chromosome"/>
</dbReference>
<dbReference type="PROSITE" id="PS50801">
    <property type="entry name" value="STAS"/>
    <property type="match status" value="1"/>
</dbReference>
<evidence type="ECO:0000313" key="4">
    <source>
        <dbReference type="Proteomes" id="UP001049518"/>
    </source>
</evidence>
<reference evidence="3" key="1">
    <citation type="submission" date="2020-07" db="EMBL/GenBank/DDBJ databases">
        <authorList>
            <person name="Tarantini F.S."/>
            <person name="Hong K.W."/>
            <person name="Chan K.G."/>
        </authorList>
    </citation>
    <scope>NUCLEOTIDE SEQUENCE</scope>
    <source>
        <strain evidence="3">32-07</strain>
    </source>
</reference>
<proteinExistence type="predicted"/>
<gene>
    <name evidence="3" type="ORF">AGRA3207_002474</name>
</gene>
<keyword evidence="4" id="KW-1185">Reference proteome</keyword>
<name>A0ABX8QTT3_9ACTN</name>